<dbReference type="PANTHER" id="PTHR43712:SF2">
    <property type="entry name" value="O-METHYLTRANSFERASE CICE"/>
    <property type="match status" value="1"/>
</dbReference>
<dbReference type="PROSITE" id="PS51683">
    <property type="entry name" value="SAM_OMT_II"/>
    <property type="match status" value="1"/>
</dbReference>
<dbReference type="SUPFAM" id="SSF53335">
    <property type="entry name" value="S-adenosyl-L-methionine-dependent methyltransferases"/>
    <property type="match status" value="1"/>
</dbReference>
<keyword evidence="7" id="KW-1185">Reference proteome</keyword>
<dbReference type="EMBL" id="JAKUDL010000008">
    <property type="protein sequence ID" value="MCH4296261.1"/>
    <property type="molecule type" value="Genomic_DNA"/>
</dbReference>
<gene>
    <name evidence="6" type="ORF">MJ923_18275</name>
</gene>
<feature type="domain" description="O-methyltransferase C-terminal" evidence="4">
    <location>
        <begin position="186"/>
        <end position="338"/>
    </location>
</feature>
<evidence type="ECO:0000259" key="4">
    <source>
        <dbReference type="Pfam" id="PF00891"/>
    </source>
</evidence>
<evidence type="ECO:0000313" key="7">
    <source>
        <dbReference type="Proteomes" id="UP001297581"/>
    </source>
</evidence>
<dbReference type="Gene3D" id="1.10.10.10">
    <property type="entry name" value="Winged helix-like DNA-binding domain superfamily/Winged helix DNA-binding domain"/>
    <property type="match status" value="1"/>
</dbReference>
<keyword evidence="3" id="KW-0949">S-adenosyl-L-methionine</keyword>
<protein>
    <submittedName>
        <fullName evidence="6">SAM-dependent methyltransferase</fullName>
    </submittedName>
</protein>
<evidence type="ECO:0000256" key="2">
    <source>
        <dbReference type="ARBA" id="ARBA00022679"/>
    </source>
</evidence>
<dbReference type="InterPro" id="IPR036388">
    <property type="entry name" value="WH-like_DNA-bd_sf"/>
</dbReference>
<accession>A0AAJ1BJY0</accession>
<dbReference type="InterPro" id="IPR049480">
    <property type="entry name" value="BVU_1015-like_N"/>
</dbReference>
<evidence type="ECO:0000313" key="6">
    <source>
        <dbReference type="EMBL" id="MCH4296261.1"/>
    </source>
</evidence>
<name>A0AAJ1BJY0_9GAMM</name>
<feature type="domain" description="BVU-1015-like N-terminal dimerisation-like" evidence="5">
    <location>
        <begin position="18"/>
        <end position="91"/>
    </location>
</feature>
<dbReference type="AlphaFoldDB" id="A0AAJ1BJY0"/>
<reference evidence="6 7" key="1">
    <citation type="submission" date="2022-02" db="EMBL/GenBank/DDBJ databases">
        <title>The genome sequence of Shewanella sp. 3B26.</title>
        <authorList>
            <person name="Du J."/>
        </authorList>
    </citation>
    <scope>NUCLEOTIDE SEQUENCE [LARGE SCALE GENOMIC DNA]</scope>
    <source>
        <strain evidence="6 7">3B26</strain>
    </source>
</reference>
<dbReference type="RefSeq" id="WP_240592318.1">
    <property type="nucleotide sequence ID" value="NZ_JAKUDL010000008.1"/>
</dbReference>
<dbReference type="PIRSF" id="PIRSF005739">
    <property type="entry name" value="O-mtase"/>
    <property type="match status" value="1"/>
</dbReference>
<evidence type="ECO:0000256" key="3">
    <source>
        <dbReference type="ARBA" id="ARBA00022691"/>
    </source>
</evidence>
<comment type="caution">
    <text evidence="6">The sequence shown here is derived from an EMBL/GenBank/DDBJ whole genome shotgun (WGS) entry which is preliminary data.</text>
</comment>
<evidence type="ECO:0000259" key="5">
    <source>
        <dbReference type="Pfam" id="PF21212"/>
    </source>
</evidence>
<dbReference type="GO" id="GO:0008171">
    <property type="term" value="F:O-methyltransferase activity"/>
    <property type="evidence" value="ECO:0007669"/>
    <property type="project" value="InterPro"/>
</dbReference>
<dbReference type="Proteomes" id="UP001297581">
    <property type="component" value="Unassembled WGS sequence"/>
</dbReference>
<dbReference type="Gene3D" id="3.40.50.150">
    <property type="entry name" value="Vaccinia Virus protein VP39"/>
    <property type="match status" value="1"/>
</dbReference>
<dbReference type="Gene3D" id="1.20.58.1390">
    <property type="match status" value="1"/>
</dbReference>
<dbReference type="GO" id="GO:0032259">
    <property type="term" value="P:methylation"/>
    <property type="evidence" value="ECO:0007669"/>
    <property type="project" value="UniProtKB-KW"/>
</dbReference>
<dbReference type="InterPro" id="IPR016461">
    <property type="entry name" value="COMT-like"/>
</dbReference>
<dbReference type="InterPro" id="IPR029063">
    <property type="entry name" value="SAM-dependent_MTases_sf"/>
</dbReference>
<dbReference type="PANTHER" id="PTHR43712">
    <property type="entry name" value="PUTATIVE (AFU_ORTHOLOGUE AFUA_4G14580)-RELATED"/>
    <property type="match status" value="1"/>
</dbReference>
<sequence>MHFYRSPKSIHAFDAKFEAQKIAFAPVSFQVARCLLEFGILSAIDNAQGASRQSLLASVTKTGKPLSDYGLGVLLDMGMSMGLIWQEGERYLLDKTGHFLLHDEMTRTNLNFMHHICYQGMFALEQALVSGKPEGLTQFGDWDTLYPALSSLPTDAKDSWFSFDHFYSDHAFDALLPLVLGDKPAHLVDIGGNTGKWARACCGYDSDIRITIMDLPQQIRLAHDACAEAGLLGRIDFLETDLLATNPAFVEAADMYWMSQFLDCFSEAQILAILKRTAQAMGTDSKLCILETFWDKQPNAASAYCINATSLYFTAIANGNSRMYHSRVFIELIDKAGLSIDWQQHGIGLGHSLLCCSKR</sequence>
<dbReference type="Pfam" id="PF00891">
    <property type="entry name" value="Methyltransf_2"/>
    <property type="match status" value="1"/>
</dbReference>
<dbReference type="InterPro" id="IPR001077">
    <property type="entry name" value="COMT_C"/>
</dbReference>
<dbReference type="Pfam" id="PF21212">
    <property type="entry name" value="Dimerisation2-like_dom"/>
    <property type="match status" value="1"/>
</dbReference>
<keyword evidence="1 6" id="KW-0489">Methyltransferase</keyword>
<proteinExistence type="predicted"/>
<keyword evidence="2" id="KW-0808">Transferase</keyword>
<evidence type="ECO:0000256" key="1">
    <source>
        <dbReference type="ARBA" id="ARBA00022603"/>
    </source>
</evidence>
<organism evidence="6 7">
    <name type="scientific">Shewanella zhuhaiensis</name>
    <dbReference type="NCBI Taxonomy" id="2919576"/>
    <lineage>
        <taxon>Bacteria</taxon>
        <taxon>Pseudomonadati</taxon>
        <taxon>Pseudomonadota</taxon>
        <taxon>Gammaproteobacteria</taxon>
        <taxon>Alteromonadales</taxon>
        <taxon>Shewanellaceae</taxon>
        <taxon>Shewanella</taxon>
    </lineage>
</organism>